<feature type="transmembrane region" description="Helical" evidence="1">
    <location>
        <begin position="164"/>
        <end position="183"/>
    </location>
</feature>
<feature type="transmembrane region" description="Helical" evidence="1">
    <location>
        <begin position="271"/>
        <end position="296"/>
    </location>
</feature>
<keyword evidence="1" id="KW-0812">Transmembrane</keyword>
<feature type="transmembrane region" description="Helical" evidence="1">
    <location>
        <begin position="308"/>
        <end position="324"/>
    </location>
</feature>
<dbReference type="EMBL" id="QENY01000022">
    <property type="protein sequence ID" value="PVX48884.1"/>
    <property type="molecule type" value="Genomic_DNA"/>
</dbReference>
<evidence type="ECO:0000313" key="2">
    <source>
        <dbReference type="EMBL" id="PVX48884.1"/>
    </source>
</evidence>
<dbReference type="GO" id="GO:0008233">
    <property type="term" value="F:peptidase activity"/>
    <property type="evidence" value="ECO:0007669"/>
    <property type="project" value="InterPro"/>
</dbReference>
<keyword evidence="3" id="KW-1185">Reference proteome</keyword>
<feature type="transmembrane region" description="Helical" evidence="1">
    <location>
        <begin position="136"/>
        <end position="157"/>
    </location>
</feature>
<feature type="transmembrane region" description="Helical" evidence="1">
    <location>
        <begin position="238"/>
        <end position="259"/>
    </location>
</feature>
<feature type="transmembrane region" description="Helical" evidence="1">
    <location>
        <begin position="6"/>
        <end position="26"/>
    </location>
</feature>
<dbReference type="PANTHER" id="PTHR36844:SF1">
    <property type="entry name" value="PROTEASE PRSW"/>
    <property type="match status" value="1"/>
</dbReference>
<dbReference type="AlphaFoldDB" id="A0A2U0TZ33"/>
<dbReference type="Proteomes" id="UP000245870">
    <property type="component" value="Unassembled WGS sequence"/>
</dbReference>
<reference evidence="2 3" key="1">
    <citation type="submission" date="2018-05" db="EMBL/GenBank/DDBJ databases">
        <title>Genomic Encyclopedia of Type Strains, Phase IV (KMG-IV): sequencing the most valuable type-strain genomes for metagenomic binning, comparative biology and taxonomic classification.</title>
        <authorList>
            <person name="Goeker M."/>
        </authorList>
    </citation>
    <scope>NUCLEOTIDE SEQUENCE [LARGE SCALE GENOMIC DNA]</scope>
    <source>
        <strain evidence="2 3">DSM 100333</strain>
    </source>
</reference>
<feature type="transmembrane region" description="Helical" evidence="1">
    <location>
        <begin position="330"/>
        <end position="351"/>
    </location>
</feature>
<accession>A0A2U0TZ33</accession>
<comment type="caution">
    <text evidence="2">The sequence shown here is derived from an EMBL/GenBank/DDBJ whole genome shotgun (WGS) entry which is preliminary data.</text>
</comment>
<gene>
    <name evidence="2" type="ORF">C7379_12225</name>
</gene>
<protein>
    <submittedName>
        <fullName evidence="2">RsiW-degrading membrane proteinase PrsW (M82 family)</fullName>
    </submittedName>
</protein>
<feature type="transmembrane region" description="Helical" evidence="1">
    <location>
        <begin position="112"/>
        <end position="130"/>
    </location>
</feature>
<dbReference type="PANTHER" id="PTHR36844">
    <property type="entry name" value="PROTEASE PRSW"/>
    <property type="match status" value="1"/>
</dbReference>
<name>A0A2U0TZ33_9BACT</name>
<dbReference type="Pfam" id="PF13367">
    <property type="entry name" value="PrsW-protease"/>
    <property type="match status" value="1"/>
</dbReference>
<evidence type="ECO:0000313" key="3">
    <source>
        <dbReference type="Proteomes" id="UP000245870"/>
    </source>
</evidence>
<keyword evidence="1" id="KW-1133">Transmembrane helix</keyword>
<proteinExistence type="predicted"/>
<evidence type="ECO:0000256" key="1">
    <source>
        <dbReference type="SAM" id="Phobius"/>
    </source>
</evidence>
<sequence>MLRGHFPSIIMLIFAITNTDKMIYIIRNDREYGPYTEDVVAKYVEDGKLLMHDKARDAVSGECGTVARFLELRGFRPEVRAHGTLREQLRAIGTEFIFPRQSMINRRWRDDTRLLILAVVGLSLSVLLMFPIGGYLVFYAVSLYFAVIWGMFFYYFFRTRQVKIVTTAQLFFLTQLIVFLIFSGLNSLNFFYFFTKMPFPASIIGYVLGVGVTEEFVKMLPLLVLVRRAKEPILPQTLVYYGLMSGIAFGVFEGVQYQVTVNAQADYTSAFFLNIARLTSLPFLHALWGGICGYFVGFANLYPRYKKSLYVLALAIPAVLHGLYDTFASVMYVVSLGIAFISVLALTTYLNKSNSFRERLRQ</sequence>
<keyword evidence="1" id="KW-0472">Membrane</keyword>
<dbReference type="InterPro" id="IPR026898">
    <property type="entry name" value="PrsW"/>
</dbReference>
<feature type="transmembrane region" description="Helical" evidence="1">
    <location>
        <begin position="203"/>
        <end position="226"/>
    </location>
</feature>
<organism evidence="2 3">
    <name type="scientific">Hallella colorans</name>
    <dbReference type="NCBI Taxonomy" id="1703337"/>
    <lineage>
        <taxon>Bacteria</taxon>
        <taxon>Pseudomonadati</taxon>
        <taxon>Bacteroidota</taxon>
        <taxon>Bacteroidia</taxon>
        <taxon>Bacteroidales</taxon>
        <taxon>Prevotellaceae</taxon>
        <taxon>Hallella</taxon>
    </lineage>
</organism>